<sequence length="299" mass="34886">MKRPELLAPVFQRLLTCSGYRQIAREARCSPTTVMGQAARLGRHALLYLHEQRPPSAIAEPLVIDGFESFEFSQYHPLHLNLVVGADSHYVYAFTESELRRKGRMTLRQKRRRLWLEHQFGRPDPRAIEHGMATALRIAAPQPQALVVRSDEHDDYPRAMRRLSEWSFRHERTSSRAARHAGNPLFPVNRMDLLLRHNSANHKRDTIAFSKRRQSAVERAAVLVLWQNFAKRFSERRGGGTPAMRLGLRERPIPVAELLERRRFPSLVALPEAWARYYRREIDTRRMARPRRHALRLAC</sequence>
<accession>A0A849SRC9</accession>
<gene>
    <name evidence="1" type="ORF">HOP12_15490</name>
</gene>
<dbReference type="AlphaFoldDB" id="A0A849SRC9"/>
<proteinExistence type="predicted"/>
<dbReference type="EMBL" id="JABFRW010000201">
    <property type="protein sequence ID" value="NOT35547.1"/>
    <property type="molecule type" value="Genomic_DNA"/>
</dbReference>
<protein>
    <submittedName>
        <fullName evidence="1">Uncharacterized protein</fullName>
    </submittedName>
</protein>
<dbReference type="Proteomes" id="UP000580839">
    <property type="component" value="Unassembled WGS sequence"/>
</dbReference>
<comment type="caution">
    <text evidence="1">The sequence shown here is derived from an EMBL/GenBank/DDBJ whole genome shotgun (WGS) entry which is preliminary data.</text>
</comment>
<name>A0A849SRC9_UNCEI</name>
<evidence type="ECO:0000313" key="2">
    <source>
        <dbReference type="Proteomes" id="UP000580839"/>
    </source>
</evidence>
<evidence type="ECO:0000313" key="1">
    <source>
        <dbReference type="EMBL" id="NOT35547.1"/>
    </source>
</evidence>
<organism evidence="1 2">
    <name type="scientific">Eiseniibacteriota bacterium</name>
    <dbReference type="NCBI Taxonomy" id="2212470"/>
    <lineage>
        <taxon>Bacteria</taxon>
        <taxon>Candidatus Eiseniibacteriota</taxon>
    </lineage>
</organism>
<reference evidence="1 2" key="1">
    <citation type="submission" date="2020-04" db="EMBL/GenBank/DDBJ databases">
        <title>Metagenomic profiling of ammonia- and methane-oxidizing microorganisms in a Dutch drinking water treatment plant.</title>
        <authorList>
            <person name="Poghosyan L."/>
            <person name="Leucker S."/>
        </authorList>
    </citation>
    <scope>NUCLEOTIDE SEQUENCE [LARGE SCALE GENOMIC DNA]</scope>
    <source>
        <strain evidence="1">S-RSF-IL-03</strain>
    </source>
</reference>